<evidence type="ECO:0000259" key="1">
    <source>
        <dbReference type="Pfam" id="PF01370"/>
    </source>
</evidence>
<dbReference type="InterPro" id="IPR036291">
    <property type="entry name" value="NAD(P)-bd_dom_sf"/>
</dbReference>
<proteinExistence type="predicted"/>
<gene>
    <name evidence="2" type="ORF">DCM90_06100</name>
</gene>
<dbReference type="SUPFAM" id="SSF51735">
    <property type="entry name" value="NAD(P)-binding Rossmann-fold domains"/>
    <property type="match status" value="1"/>
</dbReference>
<dbReference type="OrthoDB" id="112777at2"/>
<evidence type="ECO:0000313" key="3">
    <source>
        <dbReference type="Proteomes" id="UP000245080"/>
    </source>
</evidence>
<dbReference type="Proteomes" id="UP000245080">
    <property type="component" value="Unassembled WGS sequence"/>
</dbReference>
<dbReference type="Pfam" id="PF01370">
    <property type="entry name" value="Epimerase"/>
    <property type="match status" value="1"/>
</dbReference>
<feature type="domain" description="NAD-dependent epimerase/dehydratase" evidence="1">
    <location>
        <begin position="2"/>
        <end position="130"/>
    </location>
</feature>
<evidence type="ECO:0000313" key="2">
    <source>
        <dbReference type="EMBL" id="PWG00495.1"/>
    </source>
</evidence>
<protein>
    <recommendedName>
        <fullName evidence="1">NAD-dependent epimerase/dehydratase domain-containing protein</fullName>
    </recommendedName>
</protein>
<name>A0A2V1N2K4_9LACO</name>
<keyword evidence="3" id="KW-1185">Reference proteome</keyword>
<comment type="caution">
    <text evidence="2">The sequence shown here is derived from an EMBL/GenBank/DDBJ whole genome shotgun (WGS) entry which is preliminary data.</text>
</comment>
<reference evidence="2 3" key="1">
    <citation type="journal article" date="2018" name="Int. J. Syst. Evol. Microbiol.">
        <title>Lactobacillus bambusae sp. nov., isolated from a traditional fermented Ma-bamboo shoots of Taiwan.</title>
        <authorList>
            <person name="Wang L.-T."/>
        </authorList>
    </citation>
    <scope>NUCLEOTIDE SEQUENCE [LARGE SCALE GENOMIC DNA]</scope>
    <source>
        <strain evidence="2 3">BS-W1</strain>
    </source>
</reference>
<accession>A0A2V1N2K4</accession>
<sequence length="218" mass="24342">MEAALQSRTKVVFLDGIYAYGDANGLVDENSPLVPNSRKGKAKKALSELIFSPQYEDIDKTLLRLPDYYGPSMRSATYLGMTLDGIANRQLTFYVGPKNRVREYVYLPDAAKMVVNIALASRAYNQVWNIPGQTITGNDLIKIAKQISGDTKPVLTLTKPLIRIVGLRDANVGEIAEMYYLTRRPLYLSHHKYEAQFGPVPATPWQIGLTATIKSMQK</sequence>
<dbReference type="Gene3D" id="3.40.50.720">
    <property type="entry name" value="NAD(P)-binding Rossmann-like Domain"/>
    <property type="match status" value="1"/>
</dbReference>
<organism evidence="2 3">
    <name type="scientific">Levilactobacillus bambusae</name>
    <dbReference type="NCBI Taxonomy" id="2024736"/>
    <lineage>
        <taxon>Bacteria</taxon>
        <taxon>Bacillati</taxon>
        <taxon>Bacillota</taxon>
        <taxon>Bacilli</taxon>
        <taxon>Lactobacillales</taxon>
        <taxon>Lactobacillaceae</taxon>
        <taxon>Levilactobacillus</taxon>
    </lineage>
</organism>
<dbReference type="EMBL" id="QCXQ01000002">
    <property type="protein sequence ID" value="PWG00495.1"/>
    <property type="molecule type" value="Genomic_DNA"/>
</dbReference>
<dbReference type="AlphaFoldDB" id="A0A2V1N2K4"/>
<dbReference type="InterPro" id="IPR001509">
    <property type="entry name" value="Epimerase_deHydtase"/>
</dbReference>